<protein>
    <recommendedName>
        <fullName evidence="4">DUF3194 domain-containing protein</fullName>
    </recommendedName>
</protein>
<dbReference type="Pfam" id="PF11419">
    <property type="entry name" value="DUF3194"/>
    <property type="match status" value="1"/>
</dbReference>
<sequence>MDERSSGKRVIHIGLPELSEEQLIEIGELAQEKIIDYVFDHLTRSEVKDIEVTMRINRGETLDLEIEVYLEVPIFVKVDVDKLIDEAVERAYERVETRLRAIADEGKDKA</sequence>
<dbReference type="KEGG" id="tpie:A7C91_08280"/>
<dbReference type="RefSeq" id="WP_068666550.1">
    <property type="nucleotide sequence ID" value="NZ_CP015520.1"/>
</dbReference>
<dbReference type="EMBL" id="CP015520">
    <property type="protein sequence ID" value="ANF23163.1"/>
    <property type="molecule type" value="Genomic_DNA"/>
</dbReference>
<dbReference type="Proteomes" id="UP000076969">
    <property type="component" value="Chromosome"/>
</dbReference>
<dbReference type="GeneID" id="28496184"/>
<gene>
    <name evidence="2" type="ORF">A7C91_08280</name>
</gene>
<dbReference type="OrthoDB" id="85298at2157"/>
<dbReference type="AlphaFoldDB" id="A0A172WI68"/>
<dbReference type="InterPro" id="IPR035954">
    <property type="entry name" value="MTH677-like_sf"/>
</dbReference>
<dbReference type="STRING" id="1712654.A7C91_08280"/>
<name>A0A172WI68_9EURY</name>
<proteinExistence type="inferred from homology"/>
<dbReference type="Gene3D" id="3.30.300.100">
    <property type="entry name" value="MTH677-like"/>
    <property type="match status" value="1"/>
</dbReference>
<dbReference type="InterPro" id="IPR024502">
    <property type="entry name" value="DUF3194"/>
</dbReference>
<dbReference type="SUPFAM" id="SSF110783">
    <property type="entry name" value="Hypothetical protein MTH677"/>
    <property type="match status" value="1"/>
</dbReference>
<evidence type="ECO:0000256" key="1">
    <source>
        <dbReference type="ARBA" id="ARBA00008515"/>
    </source>
</evidence>
<reference evidence="3" key="1">
    <citation type="journal article" date="2016" name="Syst. Appl. Microbiol.">
        <title>Thermococcus piezophilus sp. nov., a novel hyperthermophilic and piezophilic archaeon with a broad pressure range for growth, isolated from a deepest hydrothermal vent at the Mid-Cayman Rise.</title>
        <authorList>
            <person name="Dalmasso C."/>
            <person name="Oger P."/>
            <person name="Selva G."/>
            <person name="Courtine D."/>
            <person name="L'Haridon S."/>
            <person name="Garlaschelli A."/>
            <person name="Roussel E."/>
            <person name="Miyazaki J."/>
            <person name="Reveillaud J."/>
            <person name="Jebbar M."/>
            <person name="Takai K."/>
            <person name="Maignien L."/>
            <person name="Alain K."/>
        </authorList>
    </citation>
    <scope>NUCLEOTIDE SEQUENCE [LARGE SCALE GENOMIC DNA]</scope>
    <source>
        <strain evidence="3">CDGS</strain>
    </source>
</reference>
<organism evidence="2 3">
    <name type="scientific">Thermococcus piezophilus</name>
    <dbReference type="NCBI Taxonomy" id="1712654"/>
    <lineage>
        <taxon>Archaea</taxon>
        <taxon>Methanobacteriati</taxon>
        <taxon>Methanobacteriota</taxon>
        <taxon>Thermococci</taxon>
        <taxon>Thermococcales</taxon>
        <taxon>Thermococcaceae</taxon>
        <taxon>Thermococcus</taxon>
    </lineage>
</organism>
<evidence type="ECO:0000313" key="2">
    <source>
        <dbReference type="EMBL" id="ANF23163.1"/>
    </source>
</evidence>
<evidence type="ECO:0008006" key="4">
    <source>
        <dbReference type="Google" id="ProtNLM"/>
    </source>
</evidence>
<accession>A0A172WI68</accession>
<comment type="similarity">
    <text evidence="1">Belongs to the UPF0440 family.</text>
</comment>
<evidence type="ECO:0000313" key="3">
    <source>
        <dbReference type="Proteomes" id="UP000076969"/>
    </source>
</evidence>
<keyword evidence="3" id="KW-1185">Reference proteome</keyword>